<proteinExistence type="predicted"/>
<dbReference type="AlphaFoldDB" id="F2PU41"/>
<sequence length="94" mass="10357">MAATLSGAYTSAPDTPSPIFPERLIRPLPKRPLRSRLSSDAADTILYPPSQPTTQLFYGAYSTTGDSLNDAKVYVQRNVYGYEHNADDDGDHDH</sequence>
<evidence type="ECO:0000313" key="3">
    <source>
        <dbReference type="Proteomes" id="UP000009169"/>
    </source>
</evidence>
<evidence type="ECO:0000313" key="2">
    <source>
        <dbReference type="EMBL" id="EGE05409.1"/>
    </source>
</evidence>
<dbReference type="VEuPathDB" id="FungiDB:TEQG_04285"/>
<gene>
    <name evidence="2" type="ORF">TEQG_04285</name>
</gene>
<name>F2PU41_TRIEC</name>
<dbReference type="eggNOG" id="ENOG502S317">
    <property type="taxonomic scope" value="Eukaryota"/>
</dbReference>
<protein>
    <submittedName>
        <fullName evidence="2">Uncharacterized protein</fullName>
    </submittedName>
</protein>
<feature type="region of interest" description="Disordered" evidence="1">
    <location>
        <begin position="1"/>
        <end position="36"/>
    </location>
</feature>
<dbReference type="Proteomes" id="UP000009169">
    <property type="component" value="Unassembled WGS sequence"/>
</dbReference>
<accession>F2PU41</accession>
<dbReference type="EMBL" id="DS995739">
    <property type="protein sequence ID" value="EGE05409.1"/>
    <property type="molecule type" value="Genomic_DNA"/>
</dbReference>
<evidence type="ECO:0000256" key="1">
    <source>
        <dbReference type="SAM" id="MobiDB-lite"/>
    </source>
</evidence>
<organism evidence="2 3">
    <name type="scientific">Trichophyton equinum (strain ATCC MYA-4606 / CBS 127.97)</name>
    <name type="common">Horse ringworm fungus</name>
    <dbReference type="NCBI Taxonomy" id="559882"/>
    <lineage>
        <taxon>Eukaryota</taxon>
        <taxon>Fungi</taxon>
        <taxon>Dikarya</taxon>
        <taxon>Ascomycota</taxon>
        <taxon>Pezizomycotina</taxon>
        <taxon>Eurotiomycetes</taxon>
        <taxon>Eurotiomycetidae</taxon>
        <taxon>Onygenales</taxon>
        <taxon>Arthrodermataceae</taxon>
        <taxon>Trichophyton</taxon>
    </lineage>
</organism>
<feature type="non-terminal residue" evidence="2">
    <location>
        <position position="94"/>
    </location>
</feature>
<dbReference type="OrthoDB" id="4174342at2759"/>
<dbReference type="HOGENOM" id="CLU_2392084_0_0_1"/>
<keyword evidence="3" id="KW-1185">Reference proteome</keyword>
<reference evidence="3" key="1">
    <citation type="journal article" date="2012" name="MBio">
        <title>Comparative genome analysis of Trichophyton rubrum and related dermatophytes reveals candidate genes involved in infection.</title>
        <authorList>
            <person name="Martinez D.A."/>
            <person name="Oliver B.G."/>
            <person name="Graeser Y."/>
            <person name="Goldberg J.M."/>
            <person name="Li W."/>
            <person name="Martinez-Rossi N.M."/>
            <person name="Monod M."/>
            <person name="Shelest E."/>
            <person name="Barton R.C."/>
            <person name="Birch E."/>
            <person name="Brakhage A.A."/>
            <person name="Chen Z."/>
            <person name="Gurr S.J."/>
            <person name="Heiman D."/>
            <person name="Heitman J."/>
            <person name="Kosti I."/>
            <person name="Rossi A."/>
            <person name="Saif S."/>
            <person name="Samalova M."/>
            <person name="Saunders C.W."/>
            <person name="Shea T."/>
            <person name="Summerbell R.C."/>
            <person name="Xu J."/>
            <person name="Young S."/>
            <person name="Zeng Q."/>
            <person name="Birren B.W."/>
            <person name="Cuomo C.A."/>
            <person name="White T.C."/>
        </authorList>
    </citation>
    <scope>NUCLEOTIDE SEQUENCE [LARGE SCALE GENOMIC DNA]</scope>
    <source>
        <strain evidence="3">ATCC MYA-4606 / CBS 127.97</strain>
    </source>
</reference>